<organism evidence="2 3">
    <name type="scientific">Pristionchus entomophagus</name>
    <dbReference type="NCBI Taxonomy" id="358040"/>
    <lineage>
        <taxon>Eukaryota</taxon>
        <taxon>Metazoa</taxon>
        <taxon>Ecdysozoa</taxon>
        <taxon>Nematoda</taxon>
        <taxon>Chromadorea</taxon>
        <taxon>Rhabditida</taxon>
        <taxon>Rhabditina</taxon>
        <taxon>Diplogasteromorpha</taxon>
        <taxon>Diplogasteroidea</taxon>
        <taxon>Neodiplogasteridae</taxon>
        <taxon>Pristionchus</taxon>
    </lineage>
</organism>
<dbReference type="AlphaFoldDB" id="A0AAV5U892"/>
<feature type="region of interest" description="Disordered" evidence="1">
    <location>
        <begin position="95"/>
        <end position="119"/>
    </location>
</feature>
<keyword evidence="3" id="KW-1185">Reference proteome</keyword>
<sequence length="393" mass="43383">MTQILRCVIEDRFCVTGIVRGGQKSLRNAKPSDISLELRQIDSDEVLVSKSLPWPTGEELPSKIKYDSKDEVLLVQNRTTLAKIPLRSRALKALGEQNKKNTPAGPRIASTFEENDQDDKSEEYAKVMAAIRDVISDSSDAKWKKLKKVMTSKLELSSLFTATVQAQLLKVIESKTASGDKDVQAVLKSLVASDFFGYKMLNHVHSLCESSSLDAIIDDLVLSHPIALPEKTFVKCLKKAAGSGEKSKNYLKKLLDLPFEDKNTAAVAGTILSSSEAAALIGHLVEMYKDEEESQRHGKVLSLLSLLLDSHSTHFLNDPQTHDAMLEAASFIAAMTALTGTFADLECTRKARGEIKLAEPETPDFQIRTVRLEVRNSPSADVKEQNKKEAKKK</sequence>
<dbReference type="Pfam" id="PF25824">
    <property type="entry name" value="DUF7951"/>
    <property type="match status" value="1"/>
</dbReference>
<comment type="caution">
    <text evidence="2">The sequence shown here is derived from an EMBL/GenBank/DDBJ whole genome shotgun (WGS) entry which is preliminary data.</text>
</comment>
<evidence type="ECO:0000256" key="1">
    <source>
        <dbReference type="SAM" id="MobiDB-lite"/>
    </source>
</evidence>
<dbReference type="InterPro" id="IPR057711">
    <property type="entry name" value="DUF7951"/>
</dbReference>
<dbReference type="EMBL" id="BTSX01000006">
    <property type="protein sequence ID" value="GMT03116.1"/>
    <property type="molecule type" value="Genomic_DNA"/>
</dbReference>
<accession>A0AAV5U892</accession>
<name>A0AAV5U892_9BILA</name>
<reference evidence="2" key="1">
    <citation type="submission" date="2023-10" db="EMBL/GenBank/DDBJ databases">
        <title>Genome assembly of Pristionchus species.</title>
        <authorList>
            <person name="Yoshida K."/>
            <person name="Sommer R.J."/>
        </authorList>
    </citation>
    <scope>NUCLEOTIDE SEQUENCE</scope>
    <source>
        <strain evidence="2">RS0144</strain>
    </source>
</reference>
<gene>
    <name evidence="2" type="ORF">PENTCL1PPCAC_25290</name>
</gene>
<evidence type="ECO:0000313" key="2">
    <source>
        <dbReference type="EMBL" id="GMT03116.1"/>
    </source>
</evidence>
<protein>
    <submittedName>
        <fullName evidence="2">Uncharacterized protein</fullName>
    </submittedName>
</protein>
<evidence type="ECO:0000313" key="3">
    <source>
        <dbReference type="Proteomes" id="UP001432027"/>
    </source>
</evidence>
<dbReference type="Proteomes" id="UP001432027">
    <property type="component" value="Unassembled WGS sequence"/>
</dbReference>
<proteinExistence type="predicted"/>